<feature type="transmembrane region" description="Helical" evidence="1">
    <location>
        <begin position="55"/>
        <end position="81"/>
    </location>
</feature>
<keyword evidence="1" id="KW-1133">Transmembrane helix</keyword>
<dbReference type="Proteomes" id="UP000242180">
    <property type="component" value="Unassembled WGS sequence"/>
</dbReference>
<reference evidence="2 3" key="1">
    <citation type="submission" date="2016-07" db="EMBL/GenBank/DDBJ databases">
        <title>Pervasive Adenine N6-methylation of Active Genes in Fungi.</title>
        <authorList>
            <consortium name="DOE Joint Genome Institute"/>
            <person name="Mondo S.J."/>
            <person name="Dannebaum R.O."/>
            <person name="Kuo R.C."/>
            <person name="Labutti K."/>
            <person name="Haridas S."/>
            <person name="Kuo A."/>
            <person name="Salamov A."/>
            <person name="Ahrendt S.R."/>
            <person name="Lipzen A."/>
            <person name="Sullivan W."/>
            <person name="Andreopoulos W.B."/>
            <person name="Clum A."/>
            <person name="Lindquist E."/>
            <person name="Daum C."/>
            <person name="Ramamoorthy G.K."/>
            <person name="Gryganskyi A."/>
            <person name="Culley D."/>
            <person name="Magnuson J.K."/>
            <person name="James T.Y."/>
            <person name="O'Malley M.A."/>
            <person name="Stajich J.E."/>
            <person name="Spatafora J.W."/>
            <person name="Visel A."/>
            <person name="Grigoriev I.V."/>
        </authorList>
    </citation>
    <scope>NUCLEOTIDE SEQUENCE [LARGE SCALE GENOMIC DNA]</scope>
    <source>
        <strain evidence="2 3">NRRL 2496</strain>
    </source>
</reference>
<comment type="caution">
    <text evidence="2">The sequence shown here is derived from an EMBL/GenBank/DDBJ whole genome shotgun (WGS) entry which is preliminary data.</text>
</comment>
<protein>
    <submittedName>
        <fullName evidence="2">Uncharacterized protein</fullName>
    </submittedName>
</protein>
<gene>
    <name evidence="2" type="ORF">BCR43DRAFT_487790</name>
</gene>
<dbReference type="InParanoid" id="A0A1X2HHN4"/>
<proteinExistence type="predicted"/>
<organism evidence="2 3">
    <name type="scientific">Syncephalastrum racemosum</name>
    <name type="common">Filamentous fungus</name>
    <dbReference type="NCBI Taxonomy" id="13706"/>
    <lineage>
        <taxon>Eukaryota</taxon>
        <taxon>Fungi</taxon>
        <taxon>Fungi incertae sedis</taxon>
        <taxon>Mucoromycota</taxon>
        <taxon>Mucoromycotina</taxon>
        <taxon>Mucoromycetes</taxon>
        <taxon>Mucorales</taxon>
        <taxon>Syncephalastraceae</taxon>
        <taxon>Syncephalastrum</taxon>
    </lineage>
</organism>
<keyword evidence="1" id="KW-0472">Membrane</keyword>
<sequence>MVRSGHRPPILQTEARMLFAYETGTDAAFILATLLVFPCDAMVGREKLARPVAVVRVVVVVCPVIGGLVCVSIFLCLTGRWSSSCSD</sequence>
<keyword evidence="3" id="KW-1185">Reference proteome</keyword>
<evidence type="ECO:0000313" key="3">
    <source>
        <dbReference type="Proteomes" id="UP000242180"/>
    </source>
</evidence>
<dbReference type="AlphaFoldDB" id="A0A1X2HHN4"/>
<accession>A0A1X2HHN4</accession>
<name>A0A1X2HHN4_SYNRA</name>
<evidence type="ECO:0000313" key="2">
    <source>
        <dbReference type="EMBL" id="ORY98590.1"/>
    </source>
</evidence>
<keyword evidence="1" id="KW-0812">Transmembrane</keyword>
<dbReference type="EMBL" id="MCGN01000003">
    <property type="protein sequence ID" value="ORY98590.1"/>
    <property type="molecule type" value="Genomic_DNA"/>
</dbReference>
<evidence type="ECO:0000256" key="1">
    <source>
        <dbReference type="SAM" id="Phobius"/>
    </source>
</evidence>